<sequence>MMAVQDRVIATRNYRKYVLKEGTVIDTCKRCGESKETIEHIINGYTSLANVDYLQRHNNIAKIYEPVPVLENNDYKLYWDREVRTDIKIQANKPDLILHNKIRRQATIIDIAVPLSYNLQKTYATKINKYMELKSEIQQMWKLENVEIMPLIISSTVVISHTFAKHLNQG</sequence>
<dbReference type="AlphaFoldDB" id="A0A8K0CRS6"/>
<dbReference type="PANTHER" id="PTHR35450:SF2">
    <property type="entry name" value="REVERSE TRANSCRIPTASE DOMAIN-CONTAINING PROTEIN"/>
    <property type="match status" value="1"/>
</dbReference>
<dbReference type="OrthoDB" id="5962029at2759"/>
<comment type="caution">
    <text evidence="1">The sequence shown here is derived from an EMBL/GenBank/DDBJ whole genome shotgun (WGS) entry which is preliminary data.</text>
</comment>
<dbReference type="PANTHER" id="PTHR35450">
    <property type="entry name" value="REVERSE TRANSCRIPTASE DOMAIN-CONTAINING PROTEIN"/>
    <property type="match status" value="1"/>
</dbReference>
<accession>A0A8K0CRS6</accession>
<organism evidence="1 2">
    <name type="scientific">Ignelater luminosus</name>
    <name type="common">Cucubano</name>
    <name type="synonym">Pyrophorus luminosus</name>
    <dbReference type="NCBI Taxonomy" id="2038154"/>
    <lineage>
        <taxon>Eukaryota</taxon>
        <taxon>Metazoa</taxon>
        <taxon>Ecdysozoa</taxon>
        <taxon>Arthropoda</taxon>
        <taxon>Hexapoda</taxon>
        <taxon>Insecta</taxon>
        <taxon>Pterygota</taxon>
        <taxon>Neoptera</taxon>
        <taxon>Endopterygota</taxon>
        <taxon>Coleoptera</taxon>
        <taxon>Polyphaga</taxon>
        <taxon>Elateriformia</taxon>
        <taxon>Elateroidea</taxon>
        <taxon>Elateridae</taxon>
        <taxon>Agrypninae</taxon>
        <taxon>Pyrophorini</taxon>
        <taxon>Ignelater</taxon>
    </lineage>
</organism>
<proteinExistence type="predicted"/>
<protein>
    <submittedName>
        <fullName evidence="1">Uncharacterized protein</fullName>
    </submittedName>
</protein>
<evidence type="ECO:0000313" key="2">
    <source>
        <dbReference type="Proteomes" id="UP000801492"/>
    </source>
</evidence>
<gene>
    <name evidence="1" type="ORF">ILUMI_16041</name>
</gene>
<evidence type="ECO:0000313" key="1">
    <source>
        <dbReference type="EMBL" id="KAF2890132.1"/>
    </source>
</evidence>
<reference evidence="1" key="1">
    <citation type="submission" date="2019-08" db="EMBL/GenBank/DDBJ databases">
        <title>The genome of the North American firefly Photinus pyralis.</title>
        <authorList>
            <consortium name="Photinus pyralis genome working group"/>
            <person name="Fallon T.R."/>
            <person name="Sander Lower S.E."/>
            <person name="Weng J.-K."/>
        </authorList>
    </citation>
    <scope>NUCLEOTIDE SEQUENCE</scope>
    <source>
        <strain evidence="1">TRF0915ILg1</strain>
        <tissue evidence="1">Whole body</tissue>
    </source>
</reference>
<dbReference type="Proteomes" id="UP000801492">
    <property type="component" value="Unassembled WGS sequence"/>
</dbReference>
<dbReference type="EMBL" id="VTPC01057751">
    <property type="protein sequence ID" value="KAF2890132.1"/>
    <property type="molecule type" value="Genomic_DNA"/>
</dbReference>
<keyword evidence="2" id="KW-1185">Reference proteome</keyword>
<name>A0A8K0CRS6_IGNLU</name>